<keyword evidence="5 16" id="KW-0548">Nucleotidyltransferase</keyword>
<evidence type="ECO:0000256" key="4">
    <source>
        <dbReference type="ARBA" id="ARBA00022679"/>
    </source>
</evidence>
<dbReference type="InterPro" id="IPR001098">
    <property type="entry name" value="DNA-dir_DNA_pol_A_palm_dom"/>
</dbReference>
<keyword evidence="8 16" id="KW-0227">DNA damage</keyword>
<evidence type="ECO:0000256" key="8">
    <source>
        <dbReference type="ARBA" id="ARBA00022763"/>
    </source>
</evidence>
<evidence type="ECO:0000259" key="17">
    <source>
        <dbReference type="SMART" id="SM00475"/>
    </source>
</evidence>
<dbReference type="InterPro" id="IPR002298">
    <property type="entry name" value="DNA_polymerase_A"/>
</dbReference>
<gene>
    <name evidence="16 19" type="primary">polA</name>
    <name evidence="19" type="ORF">GCWU000342_00981</name>
</gene>
<dbReference type="FunFam" id="1.20.1060.10:FF:000001">
    <property type="entry name" value="DNA polymerase I"/>
    <property type="match status" value="1"/>
</dbReference>
<dbReference type="InterPro" id="IPR036279">
    <property type="entry name" value="5-3_exonuclease_C_sf"/>
</dbReference>
<comment type="caution">
    <text evidence="19">The sequence shown here is derived from an EMBL/GenBank/DDBJ whole genome shotgun (WGS) entry which is preliminary data.</text>
</comment>
<dbReference type="Gene3D" id="1.10.150.20">
    <property type="entry name" value="5' to 3' exonuclease, C-terminal subdomain"/>
    <property type="match status" value="2"/>
</dbReference>
<organism evidence="19 20">
    <name type="scientific">Shuttleworthella satelles DSM 14600</name>
    <dbReference type="NCBI Taxonomy" id="626523"/>
    <lineage>
        <taxon>Bacteria</taxon>
        <taxon>Bacillati</taxon>
        <taxon>Bacillota</taxon>
        <taxon>Clostridia</taxon>
        <taxon>Lachnospirales</taxon>
        <taxon>Lachnospiraceae</taxon>
        <taxon>Shuttleworthella</taxon>
    </lineage>
</organism>
<evidence type="ECO:0000256" key="5">
    <source>
        <dbReference type="ARBA" id="ARBA00022695"/>
    </source>
</evidence>
<dbReference type="SMART" id="SM00475">
    <property type="entry name" value="53EXOc"/>
    <property type="match status" value="1"/>
</dbReference>
<evidence type="ECO:0000256" key="14">
    <source>
        <dbReference type="ARBA" id="ARBA00049244"/>
    </source>
</evidence>
<comment type="function">
    <text evidence="16">In addition to polymerase activity, this DNA polymerase exhibits 5'-3' exonuclease activity.</text>
</comment>
<dbReference type="HOGENOM" id="CLU_004675_0_0_9"/>
<dbReference type="InterPro" id="IPR020046">
    <property type="entry name" value="5-3_exonucl_a-hlix_arch_N"/>
</dbReference>
<evidence type="ECO:0000256" key="1">
    <source>
        <dbReference type="ARBA" id="ARBA00007705"/>
    </source>
</evidence>
<dbReference type="GO" id="GO:0006261">
    <property type="term" value="P:DNA-templated DNA replication"/>
    <property type="evidence" value="ECO:0007669"/>
    <property type="project" value="UniProtKB-UniRule"/>
</dbReference>
<dbReference type="PANTHER" id="PTHR10133:SF27">
    <property type="entry name" value="DNA POLYMERASE NU"/>
    <property type="match status" value="1"/>
</dbReference>
<keyword evidence="7" id="KW-0540">Nuclease</keyword>
<dbReference type="GO" id="GO:0003677">
    <property type="term" value="F:DNA binding"/>
    <property type="evidence" value="ECO:0007669"/>
    <property type="project" value="UniProtKB-UniRule"/>
</dbReference>
<evidence type="ECO:0000256" key="3">
    <source>
        <dbReference type="ARBA" id="ARBA00020311"/>
    </source>
</evidence>
<feature type="domain" description="DNA-directed DNA polymerase family A palm" evidence="18">
    <location>
        <begin position="668"/>
        <end position="874"/>
    </location>
</feature>
<dbReference type="GO" id="GO:0003887">
    <property type="term" value="F:DNA-directed DNA polymerase activity"/>
    <property type="evidence" value="ECO:0007669"/>
    <property type="project" value="UniProtKB-UniRule"/>
</dbReference>
<evidence type="ECO:0000256" key="11">
    <source>
        <dbReference type="ARBA" id="ARBA00022932"/>
    </source>
</evidence>
<dbReference type="CDD" id="cd09859">
    <property type="entry name" value="PIN_53EXO"/>
    <property type="match status" value="1"/>
</dbReference>
<dbReference type="AlphaFoldDB" id="C4GAN0"/>
<comment type="similarity">
    <text evidence="1 16">Belongs to the DNA polymerase type-A family.</text>
</comment>
<dbReference type="CDD" id="cd06140">
    <property type="entry name" value="DNA_polA_I_Bacillus_like_exo"/>
    <property type="match status" value="1"/>
</dbReference>
<evidence type="ECO:0000313" key="20">
    <source>
        <dbReference type="Proteomes" id="UP000003494"/>
    </source>
</evidence>
<protein>
    <recommendedName>
        <fullName evidence="3 15">DNA polymerase I</fullName>
        <ecNumber evidence="2 15">2.7.7.7</ecNumber>
    </recommendedName>
</protein>
<evidence type="ECO:0000256" key="2">
    <source>
        <dbReference type="ARBA" id="ARBA00012417"/>
    </source>
</evidence>
<dbReference type="CDD" id="cd08637">
    <property type="entry name" value="DNA_pol_A_pol_I_C"/>
    <property type="match status" value="1"/>
</dbReference>
<dbReference type="eggNOG" id="COG0749">
    <property type="taxonomic scope" value="Bacteria"/>
</dbReference>
<comment type="catalytic activity">
    <reaction evidence="14 16">
        <text>DNA(n) + a 2'-deoxyribonucleoside 5'-triphosphate = DNA(n+1) + diphosphate</text>
        <dbReference type="Rhea" id="RHEA:22508"/>
        <dbReference type="Rhea" id="RHEA-COMP:17339"/>
        <dbReference type="Rhea" id="RHEA-COMP:17340"/>
        <dbReference type="ChEBI" id="CHEBI:33019"/>
        <dbReference type="ChEBI" id="CHEBI:61560"/>
        <dbReference type="ChEBI" id="CHEBI:173112"/>
        <dbReference type="EC" id="2.7.7.7"/>
    </reaction>
</comment>
<dbReference type="eggNOG" id="COG0258">
    <property type="taxonomic scope" value="Bacteria"/>
</dbReference>
<dbReference type="FunFam" id="3.40.50.1010:FF:000001">
    <property type="entry name" value="DNA polymerase I"/>
    <property type="match status" value="1"/>
</dbReference>
<accession>C4GAN0</accession>
<dbReference type="GO" id="GO:0008409">
    <property type="term" value="F:5'-3' exonuclease activity"/>
    <property type="evidence" value="ECO:0007669"/>
    <property type="project" value="UniProtKB-UniRule"/>
</dbReference>
<name>C4GAN0_9FIRM</name>
<keyword evidence="10 16" id="KW-0269">Exonuclease</keyword>
<dbReference type="SUPFAM" id="SSF53098">
    <property type="entry name" value="Ribonuclease H-like"/>
    <property type="match status" value="1"/>
</dbReference>
<dbReference type="GO" id="GO:0006302">
    <property type="term" value="P:double-strand break repair"/>
    <property type="evidence" value="ECO:0007669"/>
    <property type="project" value="TreeGrafter"/>
</dbReference>
<reference evidence="19" key="1">
    <citation type="submission" date="2009-04" db="EMBL/GenBank/DDBJ databases">
        <authorList>
            <person name="Weinstock G."/>
            <person name="Sodergren E."/>
            <person name="Clifton S."/>
            <person name="Fulton L."/>
            <person name="Fulton B."/>
            <person name="Courtney L."/>
            <person name="Fronick C."/>
            <person name="Harrison M."/>
            <person name="Strong C."/>
            <person name="Farmer C."/>
            <person name="Delahaunty K."/>
            <person name="Markovic C."/>
            <person name="Hall O."/>
            <person name="Minx P."/>
            <person name="Tomlinson C."/>
            <person name="Mitreva M."/>
            <person name="Nelson J."/>
            <person name="Hou S."/>
            <person name="Wollam A."/>
            <person name="Pepin K.H."/>
            <person name="Johnson M."/>
            <person name="Bhonagiri V."/>
            <person name="Nash W.E."/>
            <person name="Warren W."/>
            <person name="Chinwalla A."/>
            <person name="Mardis E.R."/>
            <person name="Wilson R.K."/>
        </authorList>
    </citation>
    <scope>NUCLEOTIDE SEQUENCE [LARGE SCALE GENOMIC DNA]</scope>
    <source>
        <strain evidence="19">DSM 14600</strain>
    </source>
</reference>
<dbReference type="Gene3D" id="1.20.1060.10">
    <property type="entry name" value="Taq DNA Polymerase, Chain T, domain 4"/>
    <property type="match status" value="1"/>
</dbReference>
<dbReference type="SUPFAM" id="SSF88723">
    <property type="entry name" value="PIN domain-like"/>
    <property type="match status" value="1"/>
</dbReference>
<dbReference type="SMART" id="SM00482">
    <property type="entry name" value="POLAc"/>
    <property type="match status" value="1"/>
</dbReference>
<keyword evidence="12 16" id="KW-0238">DNA-binding</keyword>
<dbReference type="Pfam" id="PF01367">
    <property type="entry name" value="5_3_exonuc"/>
    <property type="match status" value="1"/>
</dbReference>
<dbReference type="InterPro" id="IPR018320">
    <property type="entry name" value="DNA_polymerase_1"/>
</dbReference>
<dbReference type="InterPro" id="IPR008918">
    <property type="entry name" value="HhH2"/>
</dbReference>
<sequence length="910" mass="101858">MAEQSKLLLIDGHSILNRAFYGLPDLTNSKGQHTNAVYGFLNILFKTMEEEKPDHLTVAFDLSAPTFRHRMFADYKGTRKPMAAELREQVPMIKEMLAAMGICLVTKEGLEADDLLGTMSKIGEAAGMDVTILSGDRDLLQLATDKVKIMIPKTKKGGTETESYYAKDVRETYQVSPTEFIDVKALWGDTADNIPGVPGIGEKTAINIIAAYGSIEAAHEHAEDLKPPRAARNIVDFWDQARLSKTLATIDVHAKIDYDLAAAQIGNIFTDDAYRLCKDWGFKNILLRFDKESVDREEKDLTSRFSHLTSRTAFEEMIERAGQSQETWIGAGLFLKDHSAARAGQIRALAISFEGKAFFAEADTEARQLSLFGSEADDGSGDLIQSTDLRRGLQALADAGKNLAFLDLKEALSQLSFSDRGRSFDLQVAAYLLDPLSSSYPTEDIARDQLALSIPSYSEFFGKKKADQIWEDPEEVEHRMHYACYQAYVASRAPQKLLKRLEEQGMRALYEEVELPLVYTLYDMETAGIAVEKEALKSYGDQLVGRINELEEGIYREAGETFNINSPKQLGEVLFGQLGLPGARKTKTGYSTAADVLDPLAVNYQIVRDVLEFRQLTKLKSTYADGLAKVIADDGRIHSSFQQTVTATGRLSSTEPNLQNIPIRMELGKEIRRVFPAMEGCVFVDSDYSQIELRVLAHLSQDPKLIEAYRQGKDIHRATASLVFHTPFEEVTDQQRSNAKAVNFGIVYGISAFGLAKDLGISREEAQEYIDGYFAAYPRLHDYLDGLVEFARKEGYAVTLFGRRRPVPELKNSNFMQRQFGERVAMNAPVQGTAADIIKIAMVRVHDRLAKEGLRSRLILTVHDELLVETFEQEEQEVREILDQEMRGAAQLSVELEIDTHSGRNWYDAK</sequence>
<dbReference type="InterPro" id="IPR036397">
    <property type="entry name" value="RNaseH_sf"/>
</dbReference>
<dbReference type="PANTHER" id="PTHR10133">
    <property type="entry name" value="DNA POLYMERASE I"/>
    <property type="match status" value="1"/>
</dbReference>
<evidence type="ECO:0000256" key="13">
    <source>
        <dbReference type="ARBA" id="ARBA00023204"/>
    </source>
</evidence>
<dbReference type="Gene3D" id="3.30.420.10">
    <property type="entry name" value="Ribonuclease H-like superfamily/Ribonuclease H"/>
    <property type="match status" value="1"/>
</dbReference>
<keyword evidence="4 16" id="KW-0808">Transferase</keyword>
<dbReference type="SUPFAM" id="SSF56672">
    <property type="entry name" value="DNA/RNA polymerases"/>
    <property type="match status" value="1"/>
</dbReference>
<keyword evidence="13 16" id="KW-0234">DNA repair</keyword>
<dbReference type="Gene3D" id="3.40.50.1010">
    <property type="entry name" value="5'-nuclease"/>
    <property type="match status" value="1"/>
</dbReference>
<comment type="subunit">
    <text evidence="16">Single-chain monomer with multiple functions.</text>
</comment>
<dbReference type="Pfam" id="PF02739">
    <property type="entry name" value="5_3_exonuc_N"/>
    <property type="match status" value="1"/>
</dbReference>
<dbReference type="SUPFAM" id="SSF47807">
    <property type="entry name" value="5' to 3' exonuclease, C-terminal subdomain"/>
    <property type="match status" value="1"/>
</dbReference>
<evidence type="ECO:0000259" key="18">
    <source>
        <dbReference type="SMART" id="SM00482"/>
    </source>
</evidence>
<keyword evidence="9 16" id="KW-0378">Hydrolase</keyword>
<evidence type="ECO:0000256" key="15">
    <source>
        <dbReference type="NCBIfam" id="TIGR00593"/>
    </source>
</evidence>
<evidence type="ECO:0000256" key="16">
    <source>
        <dbReference type="RuleBase" id="RU004460"/>
    </source>
</evidence>
<dbReference type="InterPro" id="IPR002421">
    <property type="entry name" value="5-3_exonuclease"/>
</dbReference>
<proteinExistence type="inferred from homology"/>
<dbReference type="PRINTS" id="PR00868">
    <property type="entry name" value="DNAPOLI"/>
</dbReference>
<dbReference type="EMBL" id="ACIP02000002">
    <property type="protein sequence ID" value="EEP28173.1"/>
    <property type="molecule type" value="Genomic_DNA"/>
</dbReference>
<dbReference type="InterPro" id="IPR029060">
    <property type="entry name" value="PIN-like_dom_sf"/>
</dbReference>
<keyword evidence="6 16" id="KW-0235">DNA replication</keyword>
<dbReference type="Proteomes" id="UP000003494">
    <property type="component" value="Unassembled WGS sequence"/>
</dbReference>
<dbReference type="SMART" id="SM00279">
    <property type="entry name" value="HhH2"/>
    <property type="match status" value="1"/>
</dbReference>
<dbReference type="InterPro" id="IPR020045">
    <property type="entry name" value="DNA_polI_H3TH"/>
</dbReference>
<dbReference type="InterPro" id="IPR019760">
    <property type="entry name" value="DNA-dir_DNA_pol_A_CS"/>
</dbReference>
<dbReference type="Gene3D" id="3.30.70.370">
    <property type="match status" value="1"/>
</dbReference>
<dbReference type="STRING" id="626523.GCWU000342_00981"/>
<dbReference type="RefSeq" id="WP_006905992.1">
    <property type="nucleotide sequence ID" value="NZ_GG665866.1"/>
</dbReference>
<dbReference type="InterPro" id="IPR043502">
    <property type="entry name" value="DNA/RNA_pol_sf"/>
</dbReference>
<evidence type="ECO:0000256" key="6">
    <source>
        <dbReference type="ARBA" id="ARBA00022705"/>
    </source>
</evidence>
<dbReference type="EC" id="2.7.7.7" evidence="2 15"/>
<dbReference type="CDD" id="cd09898">
    <property type="entry name" value="H3TH_53EXO"/>
    <property type="match status" value="1"/>
</dbReference>
<dbReference type="NCBIfam" id="NF004397">
    <property type="entry name" value="PRK05755.1"/>
    <property type="match status" value="1"/>
</dbReference>
<dbReference type="InterPro" id="IPR012337">
    <property type="entry name" value="RNaseH-like_sf"/>
</dbReference>
<evidence type="ECO:0000256" key="7">
    <source>
        <dbReference type="ARBA" id="ARBA00022722"/>
    </source>
</evidence>
<dbReference type="FunFam" id="1.10.150.20:FF:000003">
    <property type="entry name" value="DNA polymerase I"/>
    <property type="match status" value="1"/>
</dbReference>
<dbReference type="NCBIfam" id="TIGR00593">
    <property type="entry name" value="pola"/>
    <property type="match status" value="1"/>
</dbReference>
<dbReference type="FunFam" id="1.10.150.20:FF:000002">
    <property type="entry name" value="DNA polymerase I"/>
    <property type="match status" value="1"/>
</dbReference>
<feature type="domain" description="5'-3' exonuclease" evidence="17">
    <location>
        <begin position="5"/>
        <end position="266"/>
    </location>
</feature>
<keyword evidence="20" id="KW-1185">Reference proteome</keyword>
<evidence type="ECO:0000313" key="19">
    <source>
        <dbReference type="EMBL" id="EEP28173.1"/>
    </source>
</evidence>
<dbReference type="Pfam" id="PF00476">
    <property type="entry name" value="DNA_pol_A"/>
    <property type="match status" value="1"/>
</dbReference>
<keyword evidence="11 16" id="KW-0239">DNA-directed DNA polymerase</keyword>
<evidence type="ECO:0000256" key="12">
    <source>
        <dbReference type="ARBA" id="ARBA00023125"/>
    </source>
</evidence>
<evidence type="ECO:0000256" key="9">
    <source>
        <dbReference type="ARBA" id="ARBA00022801"/>
    </source>
</evidence>
<evidence type="ECO:0000256" key="10">
    <source>
        <dbReference type="ARBA" id="ARBA00022839"/>
    </source>
</evidence>
<dbReference type="PROSITE" id="PS00447">
    <property type="entry name" value="DNA_POLYMERASE_A"/>
    <property type="match status" value="1"/>
</dbReference>